<name>A0A1M5YIQ4_9VIBR</name>
<dbReference type="EMBL" id="FQXZ01000015">
    <property type="protein sequence ID" value="SHI11896.1"/>
    <property type="molecule type" value="Genomic_DNA"/>
</dbReference>
<reference evidence="1 2" key="1">
    <citation type="submission" date="2016-11" db="EMBL/GenBank/DDBJ databases">
        <authorList>
            <person name="Jaros S."/>
            <person name="Januszkiewicz K."/>
            <person name="Wedrychowicz H."/>
        </authorList>
    </citation>
    <scope>NUCLEOTIDE SEQUENCE [LARGE SCALE GENOMIC DNA]</scope>
    <source>
        <strain evidence="1 2">CECT 7868</strain>
    </source>
</reference>
<accession>A0A1M5YIQ4</accession>
<dbReference type="AlphaFoldDB" id="A0A1M5YIQ4"/>
<dbReference type="Proteomes" id="UP000184608">
    <property type="component" value="Unassembled WGS sequence"/>
</dbReference>
<protein>
    <submittedName>
        <fullName evidence="1">Uncharacterized protein</fullName>
    </submittedName>
</protein>
<organism evidence="1 2">
    <name type="scientific">Vibrio aerogenes CECT 7868</name>
    <dbReference type="NCBI Taxonomy" id="1216006"/>
    <lineage>
        <taxon>Bacteria</taxon>
        <taxon>Pseudomonadati</taxon>
        <taxon>Pseudomonadota</taxon>
        <taxon>Gammaproteobacteria</taxon>
        <taxon>Vibrionales</taxon>
        <taxon>Vibrionaceae</taxon>
        <taxon>Vibrio</taxon>
    </lineage>
</organism>
<evidence type="ECO:0000313" key="1">
    <source>
        <dbReference type="EMBL" id="SHI11896.1"/>
    </source>
</evidence>
<keyword evidence="2" id="KW-1185">Reference proteome</keyword>
<evidence type="ECO:0000313" key="2">
    <source>
        <dbReference type="Proteomes" id="UP000184608"/>
    </source>
</evidence>
<gene>
    <name evidence="1" type="ORF">VA7868_01765</name>
</gene>
<proteinExistence type="predicted"/>
<sequence>MVRQQEIILFTLYLMRIQANINEMVLRGKRKETGRFSAVMNRPDKF</sequence>